<dbReference type="InterPro" id="IPR036380">
    <property type="entry name" value="Isochorismatase-like_sf"/>
</dbReference>
<sequence length="240" mass="26355">MTTIAAQPYEYELPEDLQCCALVIIDMQRDFLELGGFGDALGNDVTRLQAIVPTVKQLLETFRQLNLPIIHTLECHKPDLSDCPPAKLHRGKSSLKIGDAGPMGRILIDGEPGNQIIPELTPLSGEIVLTKSGKGAFCRTDLELQLHRKGITHLLFTGVTTEVCVQTTMREANDRGFECLLIEDATDSYFPEFKIATIEMLRAQGGIIGWTTTAEEVISVLNQSLSPLAVTLGHLENNSR</sequence>
<dbReference type="RefSeq" id="WP_286004058.1">
    <property type="nucleotide sequence ID" value="NZ_JASVEJ010000003.1"/>
</dbReference>
<protein>
    <submittedName>
        <fullName evidence="3">Cysteine hydrolase</fullName>
    </submittedName>
</protein>
<proteinExistence type="predicted"/>
<evidence type="ECO:0000313" key="3">
    <source>
        <dbReference type="EMBL" id="MDL5056002.1"/>
    </source>
</evidence>
<dbReference type="PANTHER" id="PTHR43540:SF9">
    <property type="entry name" value="FAMILY HYDROLASE, PUTATIVE (AFU_ORTHOLOGUE AFUA_2G08700)-RELATED"/>
    <property type="match status" value="1"/>
</dbReference>
<dbReference type="EMBL" id="JASVEJ010000003">
    <property type="protein sequence ID" value="MDL5056002.1"/>
    <property type="molecule type" value="Genomic_DNA"/>
</dbReference>
<dbReference type="Pfam" id="PF00857">
    <property type="entry name" value="Isochorismatase"/>
    <property type="match status" value="1"/>
</dbReference>
<feature type="domain" description="Isochorismatase-like" evidence="2">
    <location>
        <begin position="20"/>
        <end position="208"/>
    </location>
</feature>
<dbReference type="Gene3D" id="3.40.50.850">
    <property type="entry name" value="Isochorismatase-like"/>
    <property type="match status" value="1"/>
</dbReference>
<reference evidence="3 4" key="1">
    <citation type="submission" date="2023-06" db="EMBL/GenBank/DDBJ databases">
        <title>Whole genome sequence of Oscillatoria calcuttensis NRMC-F 0142.</title>
        <authorList>
            <person name="Shakena Fathima T."/>
            <person name="Muralitharan G."/>
            <person name="Thajuddin N."/>
        </authorList>
    </citation>
    <scope>NUCLEOTIDE SEQUENCE [LARGE SCALE GENOMIC DNA]</scope>
    <source>
        <strain evidence="3 4">NRMC-F 0142</strain>
    </source>
</reference>
<evidence type="ECO:0000256" key="1">
    <source>
        <dbReference type="ARBA" id="ARBA00022801"/>
    </source>
</evidence>
<dbReference type="GO" id="GO:0016787">
    <property type="term" value="F:hydrolase activity"/>
    <property type="evidence" value="ECO:0007669"/>
    <property type="project" value="UniProtKB-KW"/>
</dbReference>
<gene>
    <name evidence="3" type="ORF">QQ055_00720</name>
</gene>
<dbReference type="PANTHER" id="PTHR43540">
    <property type="entry name" value="PEROXYUREIDOACRYLATE/UREIDOACRYLATE AMIDOHYDROLASE-RELATED"/>
    <property type="match status" value="1"/>
</dbReference>
<accession>A0ABT7LVD5</accession>
<organism evidence="3 4">
    <name type="scientific">Geitlerinema calcuttense NRMC-F 0142</name>
    <dbReference type="NCBI Taxonomy" id="2922238"/>
    <lineage>
        <taxon>Bacteria</taxon>
        <taxon>Bacillati</taxon>
        <taxon>Cyanobacteriota</taxon>
        <taxon>Cyanophyceae</taxon>
        <taxon>Geitlerinematales</taxon>
        <taxon>Geitlerinemataceae</taxon>
        <taxon>Geitlerinema</taxon>
    </lineage>
</organism>
<dbReference type="CDD" id="cd00431">
    <property type="entry name" value="cysteine_hydrolases"/>
    <property type="match status" value="1"/>
</dbReference>
<keyword evidence="4" id="KW-1185">Reference proteome</keyword>
<evidence type="ECO:0000313" key="4">
    <source>
        <dbReference type="Proteomes" id="UP001230986"/>
    </source>
</evidence>
<keyword evidence="1 3" id="KW-0378">Hydrolase</keyword>
<dbReference type="InterPro" id="IPR050272">
    <property type="entry name" value="Isochorismatase-like_hydrls"/>
</dbReference>
<dbReference type="InterPro" id="IPR000868">
    <property type="entry name" value="Isochorismatase-like_dom"/>
</dbReference>
<dbReference type="SUPFAM" id="SSF52499">
    <property type="entry name" value="Isochorismatase-like hydrolases"/>
    <property type="match status" value="1"/>
</dbReference>
<comment type="caution">
    <text evidence="3">The sequence shown here is derived from an EMBL/GenBank/DDBJ whole genome shotgun (WGS) entry which is preliminary data.</text>
</comment>
<evidence type="ECO:0000259" key="2">
    <source>
        <dbReference type="Pfam" id="PF00857"/>
    </source>
</evidence>
<name>A0ABT7LVD5_9CYAN</name>
<dbReference type="Proteomes" id="UP001230986">
    <property type="component" value="Unassembled WGS sequence"/>
</dbReference>